<keyword evidence="9" id="KW-0503">Monooxygenase</keyword>
<evidence type="ECO:0000256" key="1">
    <source>
        <dbReference type="ARBA" id="ARBA00001973"/>
    </source>
</evidence>
<evidence type="ECO:0000256" key="3">
    <source>
        <dbReference type="ARBA" id="ARBA00022525"/>
    </source>
</evidence>
<dbReference type="Pfam" id="PF03443">
    <property type="entry name" value="AA9"/>
    <property type="match status" value="1"/>
</dbReference>
<comment type="subcellular location">
    <subcellularLocation>
        <location evidence="2">Secreted</location>
    </subcellularLocation>
</comment>
<evidence type="ECO:0000256" key="10">
    <source>
        <dbReference type="ARBA" id="ARBA00023157"/>
    </source>
</evidence>
<keyword evidence="5 16" id="KW-0732">Signal</keyword>
<keyword evidence="7" id="KW-0560">Oxidoreductase</keyword>
<keyword evidence="12" id="KW-0624">Polysaccharide degradation</keyword>
<dbReference type="GO" id="GO:0030245">
    <property type="term" value="P:cellulose catabolic process"/>
    <property type="evidence" value="ECO:0007669"/>
    <property type="project" value="UniProtKB-KW"/>
</dbReference>
<dbReference type="GO" id="GO:0004497">
    <property type="term" value="F:monooxygenase activity"/>
    <property type="evidence" value="ECO:0007669"/>
    <property type="project" value="UniProtKB-KW"/>
</dbReference>
<evidence type="ECO:0000259" key="17">
    <source>
        <dbReference type="Pfam" id="PF03443"/>
    </source>
</evidence>
<dbReference type="InterPro" id="IPR049892">
    <property type="entry name" value="AA9"/>
</dbReference>
<dbReference type="Proteomes" id="UP000799770">
    <property type="component" value="Unassembled WGS sequence"/>
</dbReference>
<dbReference type="GO" id="GO:0005576">
    <property type="term" value="C:extracellular region"/>
    <property type="evidence" value="ECO:0007669"/>
    <property type="project" value="UniProtKB-SubCell"/>
</dbReference>
<accession>A0A6A5ZFD2</accession>
<dbReference type="EC" id="1.14.99.56" evidence="15"/>
<name>A0A6A5ZFD2_9PLEO</name>
<reference evidence="18" key="1">
    <citation type="journal article" date="2020" name="Stud. Mycol.">
        <title>101 Dothideomycetes genomes: a test case for predicting lifestyles and emergence of pathogens.</title>
        <authorList>
            <person name="Haridas S."/>
            <person name="Albert R."/>
            <person name="Binder M."/>
            <person name="Bloem J."/>
            <person name="Labutti K."/>
            <person name="Salamov A."/>
            <person name="Andreopoulos B."/>
            <person name="Baker S."/>
            <person name="Barry K."/>
            <person name="Bills G."/>
            <person name="Bluhm B."/>
            <person name="Cannon C."/>
            <person name="Castanera R."/>
            <person name="Culley D."/>
            <person name="Daum C."/>
            <person name="Ezra D."/>
            <person name="Gonzalez J."/>
            <person name="Henrissat B."/>
            <person name="Kuo A."/>
            <person name="Liang C."/>
            <person name="Lipzen A."/>
            <person name="Lutzoni F."/>
            <person name="Magnuson J."/>
            <person name="Mondo S."/>
            <person name="Nolan M."/>
            <person name="Ohm R."/>
            <person name="Pangilinan J."/>
            <person name="Park H.-J."/>
            <person name="Ramirez L."/>
            <person name="Alfaro M."/>
            <person name="Sun H."/>
            <person name="Tritt A."/>
            <person name="Yoshinaga Y."/>
            <person name="Zwiers L.-H."/>
            <person name="Turgeon B."/>
            <person name="Goodwin S."/>
            <person name="Spatafora J."/>
            <person name="Crous P."/>
            <person name="Grigoriev I."/>
        </authorList>
    </citation>
    <scope>NUCLEOTIDE SEQUENCE</scope>
    <source>
        <strain evidence="18">CBS 627.86</strain>
    </source>
</reference>
<keyword evidence="10" id="KW-1015">Disulfide bond</keyword>
<keyword evidence="6" id="KW-0136">Cellulose degradation</keyword>
<sequence>MKFYNEALVTKALFSSLVLLQGALVADGHYGFPTVVVNGIESEWWEYVRDVGYGPYTGQFFPIYDWHEEGQVCGYNGTKTGHGTKTLKVEAGTNIKFVAYSSTYQSGDIAPHPYYNDSDGINHNGPGQAYMSLAPGALEDYDGSGDWFKIGSYGSTDGQYWDTDHDRSGMNFTIPKTTPPGKYLLRVEHFNISPYLNGTQQFINCAHVEVGGPGGGTPGPTTKFPGAYDIRDSAIWLPTAMWAPYKPTPLLKAYKGPGPEVWKG</sequence>
<dbReference type="GO" id="GO:0046872">
    <property type="term" value="F:metal ion binding"/>
    <property type="evidence" value="ECO:0007669"/>
    <property type="project" value="UniProtKB-KW"/>
</dbReference>
<keyword evidence="18" id="KW-0378">Hydrolase</keyword>
<evidence type="ECO:0000256" key="4">
    <source>
        <dbReference type="ARBA" id="ARBA00022723"/>
    </source>
</evidence>
<feature type="chain" id="PRO_5025604893" description="lytic cellulose monooxygenase (C4-dehydrogenating)" evidence="16">
    <location>
        <begin position="29"/>
        <end position="264"/>
    </location>
</feature>
<dbReference type="PANTHER" id="PTHR33353">
    <property type="entry name" value="PUTATIVE (AFU_ORTHOLOGUE AFUA_1G12560)-RELATED"/>
    <property type="match status" value="1"/>
</dbReference>
<evidence type="ECO:0000256" key="9">
    <source>
        <dbReference type="ARBA" id="ARBA00023033"/>
    </source>
</evidence>
<keyword evidence="19" id="KW-1185">Reference proteome</keyword>
<dbReference type="EMBL" id="ML977318">
    <property type="protein sequence ID" value="KAF2117915.1"/>
    <property type="molecule type" value="Genomic_DNA"/>
</dbReference>
<evidence type="ECO:0000313" key="18">
    <source>
        <dbReference type="EMBL" id="KAF2117915.1"/>
    </source>
</evidence>
<evidence type="ECO:0000256" key="5">
    <source>
        <dbReference type="ARBA" id="ARBA00022729"/>
    </source>
</evidence>
<evidence type="ECO:0000256" key="6">
    <source>
        <dbReference type="ARBA" id="ARBA00023001"/>
    </source>
</evidence>
<evidence type="ECO:0000256" key="7">
    <source>
        <dbReference type="ARBA" id="ARBA00023002"/>
    </source>
</evidence>
<evidence type="ECO:0000256" key="12">
    <source>
        <dbReference type="ARBA" id="ARBA00023326"/>
    </source>
</evidence>
<dbReference type="InterPro" id="IPR005103">
    <property type="entry name" value="AA9_LPMO"/>
</dbReference>
<keyword evidence="8" id="KW-0186">Copper</keyword>
<keyword evidence="4" id="KW-0479">Metal-binding</keyword>
<comment type="cofactor">
    <cofactor evidence="1">
        <name>Cu(2+)</name>
        <dbReference type="ChEBI" id="CHEBI:29036"/>
    </cofactor>
</comment>
<evidence type="ECO:0000256" key="13">
    <source>
        <dbReference type="ARBA" id="ARBA00044502"/>
    </source>
</evidence>
<comment type="catalytic activity">
    <reaction evidence="14">
        <text>[(1-&gt;4)-beta-D-glucosyl]n+m + reduced acceptor + O2 = 4-dehydro-beta-D-glucosyl-[(1-&gt;4)-beta-D-glucosyl]n-1 + [(1-&gt;4)-beta-D-glucosyl]m + acceptor + H2O.</text>
        <dbReference type="EC" id="1.14.99.56"/>
    </reaction>
</comment>
<evidence type="ECO:0000256" key="14">
    <source>
        <dbReference type="ARBA" id="ARBA00045077"/>
    </source>
</evidence>
<evidence type="ECO:0000256" key="2">
    <source>
        <dbReference type="ARBA" id="ARBA00004613"/>
    </source>
</evidence>
<evidence type="ECO:0000313" key="19">
    <source>
        <dbReference type="Proteomes" id="UP000799770"/>
    </source>
</evidence>
<proteinExistence type="inferred from homology"/>
<organism evidence="18 19">
    <name type="scientific">Lophiotrema nucula</name>
    <dbReference type="NCBI Taxonomy" id="690887"/>
    <lineage>
        <taxon>Eukaryota</taxon>
        <taxon>Fungi</taxon>
        <taxon>Dikarya</taxon>
        <taxon>Ascomycota</taxon>
        <taxon>Pezizomycotina</taxon>
        <taxon>Dothideomycetes</taxon>
        <taxon>Pleosporomycetidae</taxon>
        <taxon>Pleosporales</taxon>
        <taxon>Lophiotremataceae</taxon>
        <taxon>Lophiotrema</taxon>
    </lineage>
</organism>
<keyword evidence="11" id="KW-0119">Carbohydrate metabolism</keyword>
<evidence type="ECO:0000256" key="8">
    <source>
        <dbReference type="ARBA" id="ARBA00023008"/>
    </source>
</evidence>
<evidence type="ECO:0000256" key="16">
    <source>
        <dbReference type="SAM" id="SignalP"/>
    </source>
</evidence>
<dbReference type="AlphaFoldDB" id="A0A6A5ZFD2"/>
<feature type="domain" description="Auxiliary Activity family 9 catalytic" evidence="17">
    <location>
        <begin position="29"/>
        <end position="237"/>
    </location>
</feature>
<keyword evidence="3" id="KW-0964">Secreted</keyword>
<protein>
    <recommendedName>
        <fullName evidence="15">lytic cellulose monooxygenase (C4-dehydrogenating)</fullName>
        <ecNumber evidence="15">1.14.99.56</ecNumber>
    </recommendedName>
</protein>
<evidence type="ECO:0000256" key="15">
    <source>
        <dbReference type="ARBA" id="ARBA00047174"/>
    </source>
</evidence>
<dbReference type="PANTHER" id="PTHR33353:SF10">
    <property type="entry name" value="ENDO-BETA-1,4-GLUCANASE D"/>
    <property type="match status" value="1"/>
</dbReference>
<comment type="similarity">
    <text evidence="13">Belongs to the polysaccharide monooxygenase AA9 family.</text>
</comment>
<dbReference type="OrthoDB" id="6038816at2759"/>
<evidence type="ECO:0000256" key="11">
    <source>
        <dbReference type="ARBA" id="ARBA00023277"/>
    </source>
</evidence>
<gene>
    <name evidence="18" type="ORF">BDV96DRAFT_630396</name>
</gene>
<dbReference type="Gene3D" id="2.70.50.70">
    <property type="match status" value="1"/>
</dbReference>
<feature type="signal peptide" evidence="16">
    <location>
        <begin position="1"/>
        <end position="28"/>
    </location>
</feature>
<dbReference type="GO" id="GO:0016787">
    <property type="term" value="F:hydrolase activity"/>
    <property type="evidence" value="ECO:0007669"/>
    <property type="project" value="UniProtKB-KW"/>
</dbReference>